<name>A0ABX1YTE0_9BACL</name>
<dbReference type="SUPFAM" id="SSF52096">
    <property type="entry name" value="ClpP/crotonase"/>
    <property type="match status" value="1"/>
</dbReference>
<reference evidence="8 9" key="1">
    <citation type="submission" date="2019-10" db="EMBL/GenBank/DDBJ databases">
        <title>Description of Paenibacillus terricola sp. nov.</title>
        <authorList>
            <person name="Carlier A."/>
            <person name="Qi S."/>
        </authorList>
    </citation>
    <scope>NUCLEOTIDE SEQUENCE [LARGE SCALE GENOMIC DNA]</scope>
    <source>
        <strain evidence="8 9">LMG 31459</strain>
    </source>
</reference>
<dbReference type="NCBIfam" id="TIGR00225">
    <property type="entry name" value="prc"/>
    <property type="match status" value="1"/>
</dbReference>
<dbReference type="CDD" id="cd06782">
    <property type="entry name" value="cpPDZ_CPP-like"/>
    <property type="match status" value="1"/>
</dbReference>
<dbReference type="Pfam" id="PF17820">
    <property type="entry name" value="PDZ_6"/>
    <property type="match status" value="1"/>
</dbReference>
<dbReference type="SMART" id="SM00228">
    <property type="entry name" value="PDZ"/>
    <property type="match status" value="1"/>
</dbReference>
<dbReference type="InterPro" id="IPR001478">
    <property type="entry name" value="PDZ"/>
</dbReference>
<feature type="signal peptide" evidence="6">
    <location>
        <begin position="1"/>
        <end position="31"/>
    </location>
</feature>
<dbReference type="Gene3D" id="2.30.42.10">
    <property type="match status" value="1"/>
</dbReference>
<dbReference type="InterPro" id="IPR004447">
    <property type="entry name" value="Peptidase_S41A"/>
</dbReference>
<feature type="chain" id="PRO_5046403895" evidence="6">
    <location>
        <begin position="32"/>
        <end position="487"/>
    </location>
</feature>
<dbReference type="EMBL" id="WHOB01000088">
    <property type="protein sequence ID" value="NOU82849.1"/>
    <property type="molecule type" value="Genomic_DNA"/>
</dbReference>
<organism evidence="8 9">
    <name type="scientific">Paenibacillus phytohabitans</name>
    <dbReference type="NCBI Taxonomy" id="2654978"/>
    <lineage>
        <taxon>Bacteria</taxon>
        <taxon>Bacillati</taxon>
        <taxon>Bacillota</taxon>
        <taxon>Bacilli</taxon>
        <taxon>Bacillales</taxon>
        <taxon>Paenibacillaceae</taxon>
        <taxon>Paenibacillus</taxon>
    </lineage>
</organism>
<evidence type="ECO:0000259" key="7">
    <source>
        <dbReference type="PROSITE" id="PS50106"/>
    </source>
</evidence>
<evidence type="ECO:0000313" key="9">
    <source>
        <dbReference type="Proteomes" id="UP000596857"/>
    </source>
</evidence>
<sequence>MYELMKSAKILTAALSGCLALSIAWAPAASAADAAASTEAVQSSKTDIINEIMEYLEYYNVEGIDQDTLIRGAIDGMVSTLDDPYSQYFDQAEAADFGHAVDLEYVGIGVRLVYTPKELYIEEVMSGSPAEKAGLKRGDIILKINGVRVDDTAGDELAGASGTKVSLLIQRNGVSKSYSVTRSEITTTSVTSTIIGSKVAYIAINGFTQTADEEFSTALDKMRAAGMKSLVLDLRDNTGGYMDSAQNIAAKFMDAGIMMYTSDQSGVLTPVTITNGSKIGVPVVVLTNEYTASASEALTGALRDNKLATIVGTRSYGKARIQSLIPMSDGGELKLTTMKYLTPSKEDFNHIGLAPDIEIKGKTAQLITALQIAGLTGITASGDNHILDINGAAFAGNVGLIKQGDKVYASSRVLSALVESEVTWDTKNKKVLITTGAGKSSGFTLAAKEALYQDGETFIELGAFKKKFPLLTWSYNAAQNQLKLSVK</sequence>
<dbReference type="PANTHER" id="PTHR32060">
    <property type="entry name" value="TAIL-SPECIFIC PROTEASE"/>
    <property type="match status" value="1"/>
</dbReference>
<dbReference type="Pfam" id="PF03572">
    <property type="entry name" value="Peptidase_S41"/>
    <property type="match status" value="1"/>
</dbReference>
<comment type="caution">
    <text evidence="8">The sequence shown here is derived from an EMBL/GenBank/DDBJ whole genome shotgun (WGS) entry which is preliminary data.</text>
</comment>
<comment type="similarity">
    <text evidence="1 5">Belongs to the peptidase S41A family.</text>
</comment>
<evidence type="ECO:0000256" key="3">
    <source>
        <dbReference type="ARBA" id="ARBA00022801"/>
    </source>
</evidence>
<dbReference type="CDD" id="cd07560">
    <property type="entry name" value="Peptidase_S41_CPP"/>
    <property type="match status" value="1"/>
</dbReference>
<dbReference type="PANTHER" id="PTHR32060:SF30">
    <property type="entry name" value="CARBOXY-TERMINAL PROCESSING PROTEASE CTPA"/>
    <property type="match status" value="1"/>
</dbReference>
<dbReference type="Gene3D" id="3.30.750.44">
    <property type="match status" value="1"/>
</dbReference>
<protein>
    <submittedName>
        <fullName evidence="8">PDZ domain-containing protein</fullName>
    </submittedName>
</protein>
<feature type="domain" description="PDZ" evidence="7">
    <location>
        <begin position="108"/>
        <end position="173"/>
    </location>
</feature>
<dbReference type="InterPro" id="IPR041489">
    <property type="entry name" value="PDZ_6"/>
</dbReference>
<dbReference type="Gene3D" id="3.90.226.10">
    <property type="entry name" value="2-enoyl-CoA Hydratase, Chain A, domain 1"/>
    <property type="match status" value="1"/>
</dbReference>
<keyword evidence="6" id="KW-0732">Signal</keyword>
<evidence type="ECO:0000256" key="6">
    <source>
        <dbReference type="SAM" id="SignalP"/>
    </source>
</evidence>
<evidence type="ECO:0000313" key="8">
    <source>
        <dbReference type="EMBL" id="NOU82849.1"/>
    </source>
</evidence>
<dbReference type="InterPro" id="IPR029045">
    <property type="entry name" value="ClpP/crotonase-like_dom_sf"/>
</dbReference>
<dbReference type="PROSITE" id="PS50106">
    <property type="entry name" value="PDZ"/>
    <property type="match status" value="1"/>
</dbReference>
<evidence type="ECO:0000256" key="5">
    <source>
        <dbReference type="RuleBase" id="RU004404"/>
    </source>
</evidence>
<gene>
    <name evidence="8" type="ORF">GC101_28700</name>
</gene>
<dbReference type="SMART" id="SM00245">
    <property type="entry name" value="TSPc"/>
    <property type="match status" value="1"/>
</dbReference>
<accession>A0ABX1YTE0</accession>
<proteinExistence type="inferred from homology"/>
<keyword evidence="9" id="KW-1185">Reference proteome</keyword>
<dbReference type="SUPFAM" id="SSF50156">
    <property type="entry name" value="PDZ domain-like"/>
    <property type="match status" value="1"/>
</dbReference>
<dbReference type="Proteomes" id="UP000596857">
    <property type="component" value="Unassembled WGS sequence"/>
</dbReference>
<dbReference type="InterPro" id="IPR005151">
    <property type="entry name" value="Tail-specific_protease"/>
</dbReference>
<dbReference type="Pfam" id="PF22694">
    <property type="entry name" value="CtpB_N-like"/>
    <property type="match status" value="1"/>
</dbReference>
<evidence type="ECO:0000256" key="2">
    <source>
        <dbReference type="ARBA" id="ARBA00022670"/>
    </source>
</evidence>
<evidence type="ECO:0000256" key="4">
    <source>
        <dbReference type="ARBA" id="ARBA00022825"/>
    </source>
</evidence>
<keyword evidence="2 5" id="KW-0645">Protease</keyword>
<keyword evidence="3 5" id="KW-0378">Hydrolase</keyword>
<keyword evidence="4 5" id="KW-0720">Serine protease</keyword>
<dbReference type="InterPro" id="IPR055210">
    <property type="entry name" value="CtpA/B_N"/>
</dbReference>
<evidence type="ECO:0000256" key="1">
    <source>
        <dbReference type="ARBA" id="ARBA00009179"/>
    </source>
</evidence>
<dbReference type="InterPro" id="IPR036034">
    <property type="entry name" value="PDZ_sf"/>
</dbReference>